<sequence length="529" mass="51638">MTHETTAPEPEGTTRRERPARRGGRALRIVSGVAVLGLTAGAVVAGTQLGTADARALPVVDVEVAPTPVTLECPGPVLLPQRTIRGDAAFDPAPVAPVVTVDAVTAEGSGAGALAVAPLGGGTALADLVAGGGAAHLADVAGPLVVRAEPRDDAPVAAATGASVVTDGDARGLAAASCRAPSSDDWLVGGATGIGSTSTLVLSNPGLTAAQVTLEVFGPNGPVEQTTAQHVVGPGATRTVDLGGTAGGQSALVVHVTVAGGQVAARVQDTAVLGFTPAGTDLVVPGAAPAARQVVTGLDVEASAVGASDAPVLRLLAPGDAATTARVSLLGADGPVALPGADEVPLAPGEVVDVPLGGLPAGTWTAVVDADVPVVAAAVVSRSGVPGALDDEARVERAWSASTATDVHGVVALPRGIAARLVVAAVGQDDEDRGRTRATLRALDRDGAVLSEVPVTVDAGTTGAWDVADVAAGAVALELEPDGGTPLAWGVTLTVAQADGDLVAVLDPVPVNGRAKDRTVREDPAAARG</sequence>
<keyword evidence="2" id="KW-1133">Transmembrane helix</keyword>
<dbReference type="InterPro" id="IPR043777">
    <property type="entry name" value="DUF5719"/>
</dbReference>
<organism evidence="3 4">
    <name type="scientific">Cellulomonas iranensis</name>
    <dbReference type="NCBI Taxonomy" id="76862"/>
    <lineage>
        <taxon>Bacteria</taxon>
        <taxon>Bacillati</taxon>
        <taxon>Actinomycetota</taxon>
        <taxon>Actinomycetes</taxon>
        <taxon>Micrococcales</taxon>
        <taxon>Cellulomonadaceae</taxon>
        <taxon>Cellulomonas</taxon>
    </lineage>
</organism>
<dbReference type="EMBL" id="JAUSVM010000001">
    <property type="protein sequence ID" value="MDQ0426527.1"/>
    <property type="molecule type" value="Genomic_DNA"/>
</dbReference>
<proteinExistence type="predicted"/>
<evidence type="ECO:0000256" key="1">
    <source>
        <dbReference type="SAM" id="MobiDB-lite"/>
    </source>
</evidence>
<evidence type="ECO:0000313" key="4">
    <source>
        <dbReference type="Proteomes" id="UP001240250"/>
    </source>
</evidence>
<evidence type="ECO:0000256" key="2">
    <source>
        <dbReference type="SAM" id="Phobius"/>
    </source>
</evidence>
<dbReference type="Proteomes" id="UP001240250">
    <property type="component" value="Unassembled WGS sequence"/>
</dbReference>
<dbReference type="RefSeq" id="WP_307416886.1">
    <property type="nucleotide sequence ID" value="NZ_JAUSVM010000001.1"/>
</dbReference>
<keyword evidence="4" id="KW-1185">Reference proteome</keyword>
<reference evidence="3 4" key="1">
    <citation type="submission" date="2023-07" db="EMBL/GenBank/DDBJ databases">
        <title>Sequencing the genomes of 1000 actinobacteria strains.</title>
        <authorList>
            <person name="Klenk H.-P."/>
        </authorList>
    </citation>
    <scope>NUCLEOTIDE SEQUENCE [LARGE SCALE GENOMIC DNA]</scope>
    <source>
        <strain evidence="3 4">DSM 14785</strain>
    </source>
</reference>
<comment type="caution">
    <text evidence="3">The sequence shown here is derived from an EMBL/GenBank/DDBJ whole genome shotgun (WGS) entry which is preliminary data.</text>
</comment>
<evidence type="ECO:0000313" key="3">
    <source>
        <dbReference type="EMBL" id="MDQ0426527.1"/>
    </source>
</evidence>
<evidence type="ECO:0008006" key="5">
    <source>
        <dbReference type="Google" id="ProtNLM"/>
    </source>
</evidence>
<dbReference type="Pfam" id="PF18986">
    <property type="entry name" value="DUF5719"/>
    <property type="match status" value="1"/>
</dbReference>
<gene>
    <name evidence="3" type="ORF">JO380_002908</name>
</gene>
<protein>
    <recommendedName>
        <fullName evidence="5">Large extracellular alpha-helical protein</fullName>
    </recommendedName>
</protein>
<name>A0ABU0GMD6_9CELL</name>
<feature type="region of interest" description="Disordered" evidence="1">
    <location>
        <begin position="1"/>
        <end position="23"/>
    </location>
</feature>
<accession>A0ABU0GMD6</accession>
<feature type="transmembrane region" description="Helical" evidence="2">
    <location>
        <begin position="26"/>
        <end position="45"/>
    </location>
</feature>
<keyword evidence="2" id="KW-0472">Membrane</keyword>
<keyword evidence="2" id="KW-0812">Transmembrane</keyword>
<feature type="compositionally biased region" description="Low complexity" evidence="1">
    <location>
        <begin position="1"/>
        <end position="11"/>
    </location>
</feature>